<evidence type="ECO:0000313" key="5">
    <source>
        <dbReference type="Proteomes" id="UP000294937"/>
    </source>
</evidence>
<feature type="chain" id="PRO_5020497030" evidence="2">
    <location>
        <begin position="28"/>
        <end position="627"/>
    </location>
</feature>
<dbReference type="PANTHER" id="PTHR46825">
    <property type="entry name" value="D-ALANYL-D-ALANINE-CARBOXYPEPTIDASE/ENDOPEPTIDASE AMPH"/>
    <property type="match status" value="1"/>
</dbReference>
<dbReference type="AlphaFoldDB" id="A0A4R3L4D0"/>
<comment type="caution">
    <text evidence="4">The sequence shown here is derived from an EMBL/GenBank/DDBJ whole genome shotgun (WGS) entry which is preliminary data.</text>
</comment>
<keyword evidence="5" id="KW-1185">Reference proteome</keyword>
<dbReference type="PANTHER" id="PTHR46825:SF9">
    <property type="entry name" value="BETA-LACTAMASE-RELATED DOMAIN-CONTAINING PROTEIN"/>
    <property type="match status" value="1"/>
</dbReference>
<gene>
    <name evidence="4" type="ORF">EDD58_10613</name>
</gene>
<dbReference type="InterPro" id="IPR050491">
    <property type="entry name" value="AmpC-like"/>
</dbReference>
<feature type="transmembrane region" description="Helical" evidence="1">
    <location>
        <begin position="563"/>
        <end position="584"/>
    </location>
</feature>
<sequence>MKKLVSLICMILLISSIFFIPSSEVFAEEKGKLNIENPKQLKDYVDQYFQANMEKNHVPGAIITIVKDGKVLLSEGYGYRDLEGKIPVQVDQTTFRIGSVTKNFTTTAIMQLYEQGKLDLHADVNKYLKNVQLKGKGDQPITIHHLLTHTVGYDESFKNMGGTPMSLEKYISIATPAQVRNPGTEAVYSNYSYAVLGKVVEDVSGQTYEQYIQSHIFDPLEMKGASFGRDSRLSKSYLSNGSQIVSTPYMPINGKPAGDIHATAPDLAKYMMAQLQSGKFKETLLKQQSSELMQSTHFSIDSKVSGIGYGLFEDVKRKHRAVVHGGSVDGFQSLMYLIPEKGVGIFLSTNGAEGFFLNDTFVKQFNKDFYPDSIIQTPSSSTTPMTQLKSELEGQYRTMRHAHHGYAKVSKLLQSPVQITVIGDGKIQVQLPIPGSDKLTFVEKKPYYFEEENGEDQLFVYKAKDGETHFSFSSLPFMPFEKLEIAEVFVPILVFGIFTLVLILTINILPSGWLIHLLRKTPHQGAMSRKWVVWVASVFYLGFLAVHVANLLDPYKLMGPKTIMWDLFTYLPILPFGFFLYQGWQWFKAERKQAMGWWRKISGDVLILTGILLMPWMVYWNLVGEFF</sequence>
<dbReference type="InterPro" id="IPR001466">
    <property type="entry name" value="Beta-lactam-related"/>
</dbReference>
<reference evidence="4 5" key="1">
    <citation type="submission" date="2019-03" db="EMBL/GenBank/DDBJ databases">
        <title>Genomic Encyclopedia of Type Strains, Phase IV (KMG-IV): sequencing the most valuable type-strain genomes for metagenomic binning, comparative biology and taxonomic classification.</title>
        <authorList>
            <person name="Goeker M."/>
        </authorList>
    </citation>
    <scope>NUCLEOTIDE SEQUENCE [LARGE SCALE GENOMIC DNA]</scope>
    <source>
        <strain evidence="4 5">DSM 45707</strain>
    </source>
</reference>
<dbReference type="Proteomes" id="UP000294937">
    <property type="component" value="Unassembled WGS sequence"/>
</dbReference>
<keyword evidence="1" id="KW-1133">Transmembrane helix</keyword>
<organism evidence="4 5">
    <name type="scientific">Hazenella coriacea</name>
    <dbReference type="NCBI Taxonomy" id="1179467"/>
    <lineage>
        <taxon>Bacteria</taxon>
        <taxon>Bacillati</taxon>
        <taxon>Bacillota</taxon>
        <taxon>Bacilli</taxon>
        <taxon>Bacillales</taxon>
        <taxon>Thermoactinomycetaceae</taxon>
        <taxon>Hazenella</taxon>
    </lineage>
</organism>
<keyword evidence="1" id="KW-0812">Transmembrane</keyword>
<feature type="transmembrane region" description="Helical" evidence="1">
    <location>
        <begin position="605"/>
        <end position="622"/>
    </location>
</feature>
<feature type="transmembrane region" description="Helical" evidence="1">
    <location>
        <begin position="488"/>
        <end position="510"/>
    </location>
</feature>
<evidence type="ECO:0000256" key="1">
    <source>
        <dbReference type="SAM" id="Phobius"/>
    </source>
</evidence>
<proteinExistence type="predicted"/>
<dbReference type="Gene3D" id="3.40.710.10">
    <property type="entry name" value="DD-peptidase/beta-lactamase superfamily"/>
    <property type="match status" value="1"/>
</dbReference>
<keyword evidence="2" id="KW-0732">Signal</keyword>
<feature type="signal peptide" evidence="2">
    <location>
        <begin position="1"/>
        <end position="27"/>
    </location>
</feature>
<dbReference type="Pfam" id="PF00144">
    <property type="entry name" value="Beta-lactamase"/>
    <property type="match status" value="1"/>
</dbReference>
<evidence type="ECO:0000256" key="2">
    <source>
        <dbReference type="SAM" id="SignalP"/>
    </source>
</evidence>
<feature type="domain" description="Beta-lactamase-related" evidence="3">
    <location>
        <begin position="45"/>
        <end position="354"/>
    </location>
</feature>
<protein>
    <submittedName>
        <fullName evidence="4">CubicO group peptidase (Beta-lactamase class C family)</fullName>
    </submittedName>
</protein>
<dbReference type="InterPro" id="IPR012338">
    <property type="entry name" value="Beta-lactam/transpept-like"/>
</dbReference>
<evidence type="ECO:0000313" key="4">
    <source>
        <dbReference type="EMBL" id="TCS93580.1"/>
    </source>
</evidence>
<dbReference type="EMBL" id="SMAG01000006">
    <property type="protein sequence ID" value="TCS93580.1"/>
    <property type="molecule type" value="Genomic_DNA"/>
</dbReference>
<accession>A0A4R3L4D0</accession>
<feature type="transmembrane region" description="Helical" evidence="1">
    <location>
        <begin position="531"/>
        <end position="551"/>
    </location>
</feature>
<keyword evidence="1" id="KW-0472">Membrane</keyword>
<name>A0A4R3L4D0_9BACL</name>
<evidence type="ECO:0000259" key="3">
    <source>
        <dbReference type="Pfam" id="PF00144"/>
    </source>
</evidence>
<dbReference type="SUPFAM" id="SSF56601">
    <property type="entry name" value="beta-lactamase/transpeptidase-like"/>
    <property type="match status" value="1"/>
</dbReference>